<feature type="transmembrane region" description="Helical" evidence="2">
    <location>
        <begin position="108"/>
        <end position="130"/>
    </location>
</feature>
<dbReference type="Pfam" id="PF01504">
    <property type="entry name" value="PIP5K"/>
    <property type="match status" value="1"/>
</dbReference>
<reference evidence="4" key="1">
    <citation type="submission" date="2021-01" db="EMBL/GenBank/DDBJ databases">
        <authorList>
            <person name="Corre E."/>
            <person name="Pelletier E."/>
            <person name="Niang G."/>
            <person name="Scheremetjew M."/>
            <person name="Finn R."/>
            <person name="Kale V."/>
            <person name="Holt S."/>
            <person name="Cochrane G."/>
            <person name="Meng A."/>
            <person name="Brown T."/>
            <person name="Cohen L."/>
        </authorList>
    </citation>
    <scope>NUCLEOTIDE SEQUENCE</scope>
    <source>
        <strain evidence="4">RCC1130</strain>
    </source>
</reference>
<keyword evidence="1" id="KW-0808">Transferase</keyword>
<dbReference type="Gene3D" id="3.30.810.10">
    <property type="entry name" value="2-Layer Sandwich"/>
    <property type="match status" value="1"/>
</dbReference>
<dbReference type="InterPro" id="IPR002498">
    <property type="entry name" value="PInositol-4-P-4/5-kinase_core"/>
</dbReference>
<dbReference type="GO" id="GO:0016308">
    <property type="term" value="F:1-phosphatidylinositol-4-phosphate 5-kinase activity"/>
    <property type="evidence" value="ECO:0007669"/>
    <property type="project" value="TreeGrafter"/>
</dbReference>
<feature type="transmembrane region" description="Helical" evidence="2">
    <location>
        <begin position="66"/>
        <end position="87"/>
    </location>
</feature>
<dbReference type="AlphaFoldDB" id="A0A7S0P479"/>
<feature type="transmembrane region" description="Helical" evidence="2">
    <location>
        <begin position="6"/>
        <end position="23"/>
    </location>
</feature>
<dbReference type="InterPro" id="IPR023610">
    <property type="entry name" value="PInositol-4/5-P-5/4-kinase"/>
</dbReference>
<evidence type="ECO:0000313" key="4">
    <source>
        <dbReference type="EMBL" id="CAD8551323.1"/>
    </source>
</evidence>
<dbReference type="SMART" id="SM00330">
    <property type="entry name" value="PIPKc"/>
    <property type="match status" value="1"/>
</dbReference>
<feature type="transmembrane region" description="Helical" evidence="2">
    <location>
        <begin position="142"/>
        <end position="158"/>
    </location>
</feature>
<organism evidence="4">
    <name type="scientific">Calcidiscus leptoporus</name>
    <dbReference type="NCBI Taxonomy" id="127549"/>
    <lineage>
        <taxon>Eukaryota</taxon>
        <taxon>Haptista</taxon>
        <taxon>Haptophyta</taxon>
        <taxon>Prymnesiophyceae</taxon>
        <taxon>Coccolithales</taxon>
        <taxon>Calcidiscaceae</taxon>
        <taxon>Calcidiscus</taxon>
    </lineage>
</organism>
<dbReference type="InterPro" id="IPR027484">
    <property type="entry name" value="PInositol-4-P-5-kinase_N"/>
</dbReference>
<proteinExistence type="predicted"/>
<dbReference type="SUPFAM" id="SSF56104">
    <property type="entry name" value="SAICAR synthase-like"/>
    <property type="match status" value="1"/>
</dbReference>
<evidence type="ECO:0000259" key="3">
    <source>
        <dbReference type="PROSITE" id="PS51455"/>
    </source>
</evidence>
<dbReference type="PROSITE" id="PS51455">
    <property type="entry name" value="PIPK"/>
    <property type="match status" value="1"/>
</dbReference>
<keyword evidence="1" id="KW-0067">ATP-binding</keyword>
<keyword evidence="1" id="KW-0418">Kinase</keyword>
<accession>A0A7S0P479</accession>
<dbReference type="GO" id="GO:0046854">
    <property type="term" value="P:phosphatidylinositol phosphate biosynthetic process"/>
    <property type="evidence" value="ECO:0007669"/>
    <property type="project" value="TreeGrafter"/>
</dbReference>
<evidence type="ECO:0000256" key="1">
    <source>
        <dbReference type="PROSITE-ProRule" id="PRU00781"/>
    </source>
</evidence>
<gene>
    <name evidence="4" type="ORF">CLEP1334_LOCUS26613</name>
</gene>
<dbReference type="GO" id="GO:0005524">
    <property type="term" value="F:ATP binding"/>
    <property type="evidence" value="ECO:0007669"/>
    <property type="project" value="UniProtKB-UniRule"/>
</dbReference>
<dbReference type="GO" id="GO:0005886">
    <property type="term" value="C:plasma membrane"/>
    <property type="evidence" value="ECO:0007669"/>
    <property type="project" value="TreeGrafter"/>
</dbReference>
<name>A0A7S0P479_9EUKA</name>
<keyword evidence="2" id="KW-1133">Transmembrane helix</keyword>
<dbReference type="Gene3D" id="3.30.800.10">
    <property type="entry name" value="Phosphatidylinositol Phosphate Kinase II Beta"/>
    <property type="match status" value="1"/>
</dbReference>
<dbReference type="PANTHER" id="PTHR23086:SF8">
    <property type="entry name" value="PHOSPHATIDYLINOSITOL 5-PHOSPHATE 4-KINASE, ISOFORM A"/>
    <property type="match status" value="1"/>
</dbReference>
<sequence>MAHHFAEFGTVFYLLVLAVHLLRETLSPFEHGGHVMYHAAVLSLATLATYTTSLPTAFTTLGSETLAVFCVQASTCFAAWSLLYRAWRNVRRVMGRDDAFTKVRKLQVHYLLYLLFAEAVFLGMGFVPNFVDISREYCVRDVTPVITELMLAVVWIALHTCSRGRMRAAVESDAKDVVRSCAQRWAASGRALRSTRSSTHMPALVHTSGCDKYNISAALRSRMMELITYGVISAAQEMYEERQSDGHLSTADCVARGEYTRTYSNEARAGVVQSLAPRVFHDLRELAGLSARDFIGSMSAPATERFSEGRSGAWLYLTEDMRFLIKTATPSEFATLLKLLPTYHKHVEAHRETTLINSIVGAHRLKMYGQQVHVIVVCSVWRVPIHERYDLKGSTVGRGGKTLGMAEGAVRKDLDLHEPFKVDPSSAQKLSRALAVDTDFLATEGVMDYSAPLLAWPRDRDVTGT</sequence>
<dbReference type="CDD" id="cd00139">
    <property type="entry name" value="PIPKc"/>
    <property type="match status" value="1"/>
</dbReference>
<feature type="domain" description="PIPK" evidence="3">
    <location>
        <begin position="207"/>
        <end position="465"/>
    </location>
</feature>
<feature type="transmembrane region" description="Helical" evidence="2">
    <location>
        <begin position="35"/>
        <end position="54"/>
    </location>
</feature>
<keyword evidence="1" id="KW-0547">Nucleotide-binding</keyword>
<keyword evidence="2" id="KW-0472">Membrane</keyword>
<dbReference type="InterPro" id="IPR027483">
    <property type="entry name" value="PInositol-4-P-4/5-kinase_C_sf"/>
</dbReference>
<keyword evidence="2" id="KW-0812">Transmembrane</keyword>
<dbReference type="EMBL" id="HBER01053210">
    <property type="protein sequence ID" value="CAD8551323.1"/>
    <property type="molecule type" value="Transcribed_RNA"/>
</dbReference>
<protein>
    <recommendedName>
        <fullName evidence="3">PIPK domain-containing protein</fullName>
    </recommendedName>
</protein>
<dbReference type="PANTHER" id="PTHR23086">
    <property type="entry name" value="PHOSPHATIDYLINOSITOL-4-PHOSPHATE 5-KINASE"/>
    <property type="match status" value="1"/>
</dbReference>
<evidence type="ECO:0000256" key="2">
    <source>
        <dbReference type="SAM" id="Phobius"/>
    </source>
</evidence>